<feature type="compositionally biased region" description="Low complexity" evidence="5">
    <location>
        <begin position="1706"/>
        <end position="1745"/>
    </location>
</feature>
<feature type="region of interest" description="Disordered" evidence="5">
    <location>
        <begin position="1599"/>
        <end position="1618"/>
    </location>
</feature>
<feature type="region of interest" description="Disordered" evidence="5">
    <location>
        <begin position="83"/>
        <end position="117"/>
    </location>
</feature>
<dbReference type="Pfam" id="PF00746">
    <property type="entry name" value="Gram_pos_anchor"/>
    <property type="match status" value="1"/>
</dbReference>
<keyword evidence="6" id="KW-0472">Membrane</keyword>
<keyword evidence="2" id="KW-0964">Secreted</keyword>
<evidence type="ECO:0000256" key="1">
    <source>
        <dbReference type="ARBA" id="ARBA00022512"/>
    </source>
</evidence>
<evidence type="ECO:0000256" key="4">
    <source>
        <dbReference type="ARBA" id="ARBA00023088"/>
    </source>
</evidence>
<dbReference type="PROSITE" id="PS50847">
    <property type="entry name" value="GRAM_POS_ANCHORING"/>
    <property type="match status" value="1"/>
</dbReference>
<feature type="domain" description="Gram-positive cocci surface proteins LPxTG" evidence="7">
    <location>
        <begin position="1788"/>
        <end position="1824"/>
    </location>
</feature>
<dbReference type="GO" id="GO:0016905">
    <property type="term" value="F:myosin heavy chain kinase activity"/>
    <property type="evidence" value="ECO:0007669"/>
    <property type="project" value="TreeGrafter"/>
</dbReference>
<accession>A0A143T1V4</accession>
<evidence type="ECO:0000256" key="6">
    <source>
        <dbReference type="SAM" id="Phobius"/>
    </source>
</evidence>
<feature type="transmembrane region" description="Helical" evidence="6">
    <location>
        <begin position="1797"/>
        <end position="1814"/>
    </location>
</feature>
<dbReference type="GO" id="GO:1903013">
    <property type="term" value="P:response to differentiation-inducing factor 1"/>
    <property type="evidence" value="ECO:0007669"/>
    <property type="project" value="TreeGrafter"/>
</dbReference>
<feature type="region of interest" description="Disordered" evidence="5">
    <location>
        <begin position="1399"/>
        <end position="1436"/>
    </location>
</feature>
<feature type="compositionally biased region" description="Low complexity" evidence="5">
    <location>
        <begin position="108"/>
        <end position="117"/>
    </location>
</feature>
<feature type="compositionally biased region" description="Low complexity" evidence="5">
    <location>
        <begin position="83"/>
        <end position="101"/>
    </location>
</feature>
<feature type="region of interest" description="Disordered" evidence="5">
    <location>
        <begin position="1635"/>
        <end position="1658"/>
    </location>
</feature>
<evidence type="ECO:0000256" key="3">
    <source>
        <dbReference type="ARBA" id="ARBA00022729"/>
    </source>
</evidence>
<name>A0A143T1V4_LACGS</name>
<evidence type="ECO:0000256" key="5">
    <source>
        <dbReference type="SAM" id="MobiDB-lite"/>
    </source>
</evidence>
<keyword evidence="1" id="KW-0134">Cell wall</keyword>
<protein>
    <recommendedName>
        <fullName evidence="7">Gram-positive cocci surface proteins LPxTG domain-containing protein</fullName>
    </recommendedName>
</protein>
<sequence length="1824" mass="195496">MRRYFRNRKLQKHVKHYVDPNAIRDDKDDATSYLKDIAGLATILGVGATGGALLPNGRVYAAQTSVDPKSQVVGSVSDFIKSGASDTTGSKSDSKTFSISASEDKTKSTSASKSTQLSQSLSKSLSQSISQSESLSHSLSESESALNSLSLAKSKEKEAKSNKQATSTSHKSDSKASQYASTSNDITTNLQASLNLSNDLSSLSNLPLAFNSVSSNNSNSNNSNSQLPVTLAANFMTLAATNDAVVKPIFTGIVGLSQFNGKSFVNGSAVPDYTFRLSTTGTSTVTNPKFIVMIPAGFTATTNDFSFANNYSGKISTQYLGEANDSNNVKVQFFEISLTGKTPDFNAVPYQGVNGTVKLSINPNMTGQYTYTVNGVPLVSEESDYANPYLDTLSGGGSTSITINGQTYNVVKDALSIDWSQPTINYAVNQALKPTFTGTATLGNLTNGTFVSANNTNYTADTPTDELPTLNVRLSTNGTTTVTNPQFIVTIPKGFKVTGNSLISSDNISKYFDGNFKGTNTLTNKEKYTVESLGTNSNGEEVYSVKLNFNPSESNNKDLGLQFKLALDSSAQGNHTYNSSSTPLVSELASDGQSTAGIATITANGKTYDVVRSSNATDVTYYINDAQIPRFAGTAFFEPDGKTYSGDTVPSYSFRLLTMDSSTVKNPHFIVMIPAGFSATKDSFSFSGDGASSVSNIQFLGNYGSKEGEEQLFEITLTNNTASDQSNPLKGTVKLALNPEKAGKYTYDTNVETVPPFVSELSTDAKPYDSSTYTFTMDGKPLTVVKNFYGLNYTNGTVTYTVQAGTTALSKKAYDISNLKVTPYEGATIKDAGYEQLAFTFTPKEQITSGQYLDINLGLPDSSGGIKQYDTKLGNNLSITTTDGTQVGTAYNMGTYYRIVFNANAAKYTTGNNHPSWNLKLSWGNPGSQTPSISTDQSSSNTTNLGTPFVYKYTDDLSLNGTKFPYTPTNDVTINGQRYASGLHIQGQYVYHGQYLKGNDYTSSGLNEPYNRTWYPDNKVGIVTNWYNKVTVNIATSGAKDSNQDTSNNFDITVSVGKNDVFNYQWATDEDLANQIKDHLAKYVTNDLSNTVDSESNVYLNNNEKNGDKVDSEVKVKHTDTPVDASGRIQRVYHIKLSNPNARLDGSIIPLTVSSNEFTMPSDIKTYQEDYDHLIKGDIDNGKNYEGADTSNKTLLNALEKTPIALITVTNTTNNKDVTGKMGTYWTAAIKYDTSGDVKNAVDPTNTRTATLEFVNDNDPANPITIVSATNTAQGTADSKIDFSNATKTLEYLEKQGYTLEKVFDAKTGKFVGKVLDDQTGKVITPPEGVDLKNLTAYPYGNLIDSPNKFTVYLHYTDIQSISASQSVSNSISNSYSIQRSESRSESLSISEATSGSISRSLSNSIRQSESTSRSLSQSESLSHSTSQSESLSNSFSESESLSNSLSQSESLSNSLSQSESLSNSLSQSESLSNSLSQSESLSNSLSQSESLSNSLSQSESLSNSLSQSESLSNSLSQSKSLSNSLSQSESLSNSLSQSESLSNSLSESESLSNSLSQSESLSNSLSQSESLSNSLSQSESLSNSLSQSESLSNSLSQSESLSNSLSESESLSNSLSQSESLSNSLSQSESLSNSLSQSESLSNSLSESESLSNSLSQSESLSNSLSQSESLSNSLSQSESLSNSLSQSESLSNSLSESEASISNSISQSTSISTHSEVIESTSETNSNANNSESINSTTNPSISRPAESVSEQTSVNITPEKQPAESTEQQVSAKKHRVRTNTRRKLPQTGASTNSSSLLGLLATAVGGLLGLRRKKNRKRRR</sequence>
<keyword evidence="6" id="KW-1133">Transmembrane helix</keyword>
<proteinExistence type="predicted"/>
<feature type="compositionally biased region" description="Basic residues" evidence="5">
    <location>
        <begin position="1775"/>
        <end position="1788"/>
    </location>
</feature>
<keyword evidence="3" id="KW-0732">Signal</keyword>
<evidence type="ECO:0000313" key="8">
    <source>
        <dbReference type="EMBL" id="BAU78340.1"/>
    </source>
</evidence>
<dbReference type="InterPro" id="IPR019931">
    <property type="entry name" value="LPXTG_anchor"/>
</dbReference>
<keyword evidence="4" id="KW-0572">Peptidoglycan-anchor</keyword>
<feature type="region of interest" description="Disordered" evidence="5">
    <location>
        <begin position="147"/>
        <end position="180"/>
    </location>
</feature>
<dbReference type="PANTHER" id="PTHR45992">
    <property type="entry name" value="EUKARYOTIC ELONGATION FACTOR 2 KINASE-RELATED"/>
    <property type="match status" value="1"/>
</dbReference>
<evidence type="ECO:0000259" key="7">
    <source>
        <dbReference type="PROSITE" id="PS50847"/>
    </source>
</evidence>
<dbReference type="Gene3D" id="3.10.20.470">
    <property type="match status" value="1"/>
</dbReference>
<dbReference type="EMBL" id="LC088475">
    <property type="protein sequence ID" value="BAU78340.1"/>
    <property type="molecule type" value="Genomic_DNA"/>
</dbReference>
<dbReference type="NCBIfam" id="TIGR01167">
    <property type="entry name" value="LPXTG_anchor"/>
    <property type="match status" value="1"/>
</dbReference>
<feature type="region of interest" description="Disordered" evidence="5">
    <location>
        <begin position="1706"/>
        <end position="1799"/>
    </location>
</feature>
<dbReference type="GO" id="GO:0031037">
    <property type="term" value="P:myosin II filament disassembly"/>
    <property type="evidence" value="ECO:0007669"/>
    <property type="project" value="TreeGrafter"/>
</dbReference>
<feature type="compositionally biased region" description="Polar residues" evidence="5">
    <location>
        <begin position="1751"/>
        <end position="1774"/>
    </location>
</feature>
<evidence type="ECO:0000256" key="2">
    <source>
        <dbReference type="ARBA" id="ARBA00022525"/>
    </source>
</evidence>
<dbReference type="RefSeq" id="WP_195589656.1">
    <property type="nucleotide sequence ID" value="NZ_CP141796.1"/>
</dbReference>
<reference evidence="8" key="1">
    <citation type="submission" date="2015-10" db="EMBL/GenBank/DDBJ databases">
        <title>In vitro investigation of the adhesion molecule of Lactobacillus gasseri SBT2055 towards a component of host intestinal tract.</title>
        <authorList>
            <person name="Seto Y."/>
            <person name="Arai T."/>
            <person name="Obuchi S."/>
            <person name="Eguchi K."/>
        </authorList>
    </citation>
    <scope>NUCLEOTIDE SEQUENCE</scope>
    <source>
        <strain evidence="8">SBT2055</strain>
    </source>
</reference>
<dbReference type="PANTHER" id="PTHR45992:SF1">
    <property type="entry name" value="MYOSIN HEAVY CHAIN KINASE C"/>
    <property type="match status" value="1"/>
</dbReference>
<dbReference type="InterPro" id="IPR051852">
    <property type="entry name" value="Alpha-type_PK"/>
</dbReference>
<gene>
    <name evidence="8" type="primary">LGMS_0470</name>
</gene>
<keyword evidence="6" id="KW-0812">Transmembrane</keyword>
<organism evidence="8">
    <name type="scientific">Lactobacillus gasseri</name>
    <dbReference type="NCBI Taxonomy" id="1596"/>
    <lineage>
        <taxon>Bacteria</taxon>
        <taxon>Bacillati</taxon>
        <taxon>Bacillota</taxon>
        <taxon>Bacilli</taxon>
        <taxon>Lactobacillales</taxon>
        <taxon>Lactobacillaceae</taxon>
        <taxon>Lactobacillus</taxon>
    </lineage>
</organism>